<dbReference type="SUPFAM" id="SSF58113">
    <property type="entry name" value="Apolipoprotein A-I"/>
    <property type="match status" value="1"/>
</dbReference>
<protein>
    <submittedName>
        <fullName evidence="1">YtxH domain-containing protein</fullName>
    </submittedName>
</protein>
<dbReference type="InterPro" id="IPR024623">
    <property type="entry name" value="YtxH"/>
</dbReference>
<accession>A0A7C9BH79</accession>
<dbReference type="AlphaFoldDB" id="A0A7C9BH79"/>
<proteinExistence type="predicted"/>
<dbReference type="Pfam" id="PF12732">
    <property type="entry name" value="YtxH"/>
    <property type="match status" value="1"/>
</dbReference>
<dbReference type="EMBL" id="WHLY01000002">
    <property type="protein sequence ID" value="MPR34054.1"/>
    <property type="molecule type" value="Genomic_DNA"/>
</dbReference>
<evidence type="ECO:0000313" key="2">
    <source>
        <dbReference type="Proteomes" id="UP000479293"/>
    </source>
</evidence>
<dbReference type="Gene3D" id="1.20.120.20">
    <property type="entry name" value="Apolipoprotein"/>
    <property type="match status" value="1"/>
</dbReference>
<dbReference type="Proteomes" id="UP000479293">
    <property type="component" value="Unassembled WGS sequence"/>
</dbReference>
<reference evidence="1 2" key="1">
    <citation type="submission" date="2019-10" db="EMBL/GenBank/DDBJ databases">
        <title>Draft Genome Sequence of Cytophagaceae sp. SJW1-29.</title>
        <authorList>
            <person name="Choi A."/>
        </authorList>
    </citation>
    <scope>NUCLEOTIDE SEQUENCE [LARGE SCALE GENOMIC DNA]</scope>
    <source>
        <strain evidence="1 2">SJW1-29</strain>
    </source>
</reference>
<comment type="caution">
    <text evidence="1">The sequence shown here is derived from an EMBL/GenBank/DDBJ whole genome shotgun (WGS) entry which is preliminary data.</text>
</comment>
<sequence>MEIMKNFLRGLAAGIAIGYLTAPRSGKETREQLSDTMNGMKDQWDEAKTQITGLIEDVKSQVGISTNELADKAQDKFDQYKHEANQTKEFVRNRYNDKVDDLADATKAGVDTAEENLKI</sequence>
<evidence type="ECO:0000313" key="1">
    <source>
        <dbReference type="EMBL" id="MPR34054.1"/>
    </source>
</evidence>
<name>A0A7C9BH79_9BACT</name>
<keyword evidence="2" id="KW-1185">Reference proteome</keyword>
<gene>
    <name evidence="1" type="ORF">GBK04_11920</name>
</gene>
<organism evidence="1 2">
    <name type="scientific">Salmonirosea aquatica</name>
    <dbReference type="NCBI Taxonomy" id="2654236"/>
    <lineage>
        <taxon>Bacteria</taxon>
        <taxon>Pseudomonadati</taxon>
        <taxon>Bacteroidota</taxon>
        <taxon>Cytophagia</taxon>
        <taxon>Cytophagales</taxon>
        <taxon>Spirosomataceae</taxon>
        <taxon>Salmonirosea</taxon>
    </lineage>
</organism>